<accession>A0A246GC14</accession>
<evidence type="ECO:0000313" key="2">
    <source>
        <dbReference type="Proteomes" id="UP000198034"/>
    </source>
</evidence>
<evidence type="ECO:0000313" key="1">
    <source>
        <dbReference type="EMBL" id="OWP78445.1"/>
    </source>
</evidence>
<proteinExistence type="predicted"/>
<protein>
    <submittedName>
        <fullName evidence="1">Uncharacterized protein</fullName>
    </submittedName>
</protein>
<dbReference type="AlphaFoldDB" id="A0A246GC14"/>
<dbReference type="EMBL" id="MTCY01000010">
    <property type="protein sequence ID" value="OWP78445.1"/>
    <property type="molecule type" value="Genomic_DNA"/>
</dbReference>
<gene>
    <name evidence="1" type="ORF">BWK62_05225</name>
</gene>
<dbReference type="Proteomes" id="UP000198034">
    <property type="component" value="Unassembled WGS sequence"/>
</dbReference>
<name>A0A246GC14_9FLAO</name>
<comment type="caution">
    <text evidence="1">The sequence shown here is derived from an EMBL/GenBank/DDBJ whole genome shotgun (WGS) entry which is preliminary data.</text>
</comment>
<organism evidence="1 2">
    <name type="scientific">Flavobacterium columnare</name>
    <dbReference type="NCBI Taxonomy" id="996"/>
    <lineage>
        <taxon>Bacteria</taxon>
        <taxon>Pseudomonadati</taxon>
        <taxon>Bacteroidota</taxon>
        <taxon>Flavobacteriia</taxon>
        <taxon>Flavobacteriales</taxon>
        <taxon>Flavobacteriaceae</taxon>
        <taxon>Flavobacterium</taxon>
    </lineage>
</organism>
<reference evidence="1 2" key="1">
    <citation type="journal article" date="2017" name="Infect. Genet. Evol.">
        <title>Comparative genome analysis of fish pathogen Flavobacterium columnare reveals extensive sequence diversity within the species.</title>
        <authorList>
            <person name="Kayansamruaj P."/>
            <person name="Dong H.T."/>
            <person name="Hirono I."/>
            <person name="Kondo H."/>
            <person name="Senapin S."/>
            <person name="Rodkhum C."/>
        </authorList>
    </citation>
    <scope>NUCLEOTIDE SEQUENCE [LARGE SCALE GENOMIC DNA]</scope>
    <source>
        <strain evidence="1 2">1214</strain>
    </source>
</reference>
<sequence>MEILDRSAIIIKPKQPYFDWVKSLDQETSAMEISMLEKPRTYLTDSVLKDEEKHLKKYFKQVFEEELESVLTNQEDWPQKRDIKTFYEWFDVEISDWVQDLSKKSLFNLLSQRKTLIKYFIQQF</sequence>